<evidence type="ECO:0000313" key="13">
    <source>
        <dbReference type="EMBL" id="MEN3323340.1"/>
    </source>
</evidence>
<reference evidence="13 14" key="1">
    <citation type="submission" date="2024-01" db="EMBL/GenBank/DDBJ databases">
        <title>Mariniflexile litorale sp. nov., isolated from the shallow sediments of the Sea of Japan.</title>
        <authorList>
            <person name="Romanenko L."/>
            <person name="Bystritskaya E."/>
            <person name="Isaeva M."/>
        </authorList>
    </citation>
    <scope>NUCLEOTIDE SEQUENCE [LARGE SCALE GENOMIC DNA]</scope>
    <source>
        <strain evidence="13 14">KCTC 32427</strain>
    </source>
</reference>
<feature type="transmembrane region" description="Helical" evidence="12">
    <location>
        <begin position="150"/>
        <end position="168"/>
    </location>
</feature>
<feature type="transmembrane region" description="Helical" evidence="12">
    <location>
        <begin position="444"/>
        <end position="462"/>
    </location>
</feature>
<evidence type="ECO:0000256" key="3">
    <source>
        <dbReference type="ARBA" id="ARBA00022448"/>
    </source>
</evidence>
<protein>
    <submittedName>
        <fullName evidence="13">Sodium/solute symporter</fullName>
    </submittedName>
</protein>
<dbReference type="Proteomes" id="UP001416393">
    <property type="component" value="Unassembled WGS sequence"/>
</dbReference>
<evidence type="ECO:0000256" key="9">
    <source>
        <dbReference type="ARBA" id="ARBA00023136"/>
    </source>
</evidence>
<keyword evidence="5 12" id="KW-0812">Transmembrane</keyword>
<proteinExistence type="inferred from homology"/>
<sequence>MNWLDFTIVIVYLVGFLGLGYFFKENKNAKDYFLGGQSMGWFPLSLSTMATQLSAISFISAPAFVGLAQNGGMKWLTFELAVPLAMIGIMVLIIPPLYRANIVSVYEFAERRFSVSTRIILSIVFQIARSLSTGVAVFAIAMILQAILNISFHYTIALIIVITIAYSYMGGMKAVVWGDAIQMIILFLGLLICLIYGWQALGSHPEFTGFDAGRLQIIDFPNLGVSGDEYGFWPMVLGGLFLYLSYYGTDQTQAQRLLSAKNESTIKKLLMANGLLRFPVVLVYCIMGLIIGGLVAVVPEFSTEIAAMTQTHYPEFYAASGVKPDLMIPVFIIKYLPHGLIGILIVGILSAAMSSLSSTINSLGAVTVEDIFNRGTKKLDDQTYMKYSKLSIIFWGVVCIGAAYLFGNSEGTVIELINIISSQFNGPILATFVIAILIKRVNHIGMNAGLIGGVIINILIKINFDNIFWIWFNLTGFILTLVIALVVSEFIKTKPRETFNLEFNVQRKDIFSKEVYILAGFFVAIVLFSLALPGMLS</sequence>
<dbReference type="InterPro" id="IPR038377">
    <property type="entry name" value="Na/Glc_symporter_sf"/>
</dbReference>
<evidence type="ECO:0000256" key="8">
    <source>
        <dbReference type="ARBA" id="ARBA00023065"/>
    </source>
</evidence>
<feature type="transmembrane region" description="Helical" evidence="12">
    <location>
        <begin position="180"/>
        <end position="198"/>
    </location>
</feature>
<evidence type="ECO:0000256" key="6">
    <source>
        <dbReference type="ARBA" id="ARBA00022989"/>
    </source>
</evidence>
<feature type="transmembrane region" description="Helical" evidence="12">
    <location>
        <begin position="44"/>
        <end position="68"/>
    </location>
</feature>
<keyword evidence="7" id="KW-0915">Sodium</keyword>
<evidence type="ECO:0000313" key="14">
    <source>
        <dbReference type="Proteomes" id="UP001416393"/>
    </source>
</evidence>
<comment type="similarity">
    <text evidence="2 11">Belongs to the sodium:solute symporter (SSF) (TC 2.A.21) family.</text>
</comment>
<dbReference type="Gene3D" id="1.20.1730.10">
    <property type="entry name" value="Sodium/glucose cotransporter"/>
    <property type="match status" value="1"/>
</dbReference>
<feature type="transmembrane region" description="Helical" evidence="12">
    <location>
        <begin position="515"/>
        <end position="536"/>
    </location>
</feature>
<feature type="transmembrane region" description="Helical" evidence="12">
    <location>
        <begin position="468"/>
        <end position="487"/>
    </location>
</feature>
<evidence type="ECO:0000256" key="7">
    <source>
        <dbReference type="ARBA" id="ARBA00023053"/>
    </source>
</evidence>
<evidence type="ECO:0000256" key="4">
    <source>
        <dbReference type="ARBA" id="ARBA00022475"/>
    </source>
</evidence>
<gene>
    <name evidence="13" type="ORF">VP395_06350</name>
</gene>
<evidence type="ECO:0000256" key="5">
    <source>
        <dbReference type="ARBA" id="ARBA00022692"/>
    </source>
</evidence>
<keyword evidence="9 12" id="KW-0472">Membrane</keyword>
<accession>A0ABV0ACV6</accession>
<keyword evidence="3" id="KW-0813">Transport</keyword>
<evidence type="ECO:0000256" key="1">
    <source>
        <dbReference type="ARBA" id="ARBA00004651"/>
    </source>
</evidence>
<dbReference type="Pfam" id="PF00474">
    <property type="entry name" value="SSF"/>
    <property type="match status" value="1"/>
</dbReference>
<dbReference type="EMBL" id="JAZHYP010000002">
    <property type="protein sequence ID" value="MEN3323340.1"/>
    <property type="molecule type" value="Genomic_DNA"/>
</dbReference>
<feature type="transmembrane region" description="Helical" evidence="12">
    <location>
        <begin position="387"/>
        <end position="407"/>
    </location>
</feature>
<keyword evidence="8" id="KW-0406">Ion transport</keyword>
<feature type="transmembrane region" description="Helical" evidence="12">
    <location>
        <begin position="230"/>
        <end position="249"/>
    </location>
</feature>
<evidence type="ECO:0000256" key="10">
    <source>
        <dbReference type="ARBA" id="ARBA00023201"/>
    </source>
</evidence>
<feature type="transmembrane region" description="Helical" evidence="12">
    <location>
        <begin position="119"/>
        <end position="144"/>
    </location>
</feature>
<dbReference type="PROSITE" id="PS50283">
    <property type="entry name" value="NA_SOLUT_SYMP_3"/>
    <property type="match status" value="1"/>
</dbReference>
<evidence type="ECO:0000256" key="2">
    <source>
        <dbReference type="ARBA" id="ARBA00006434"/>
    </source>
</evidence>
<dbReference type="InterPro" id="IPR001734">
    <property type="entry name" value="Na/solute_symporter"/>
</dbReference>
<keyword evidence="10" id="KW-0739">Sodium transport</keyword>
<evidence type="ECO:0000256" key="12">
    <source>
        <dbReference type="SAM" id="Phobius"/>
    </source>
</evidence>
<keyword evidence="14" id="KW-1185">Reference proteome</keyword>
<keyword evidence="4" id="KW-1003">Cell membrane</keyword>
<dbReference type="PANTHER" id="PTHR42985:SF47">
    <property type="entry name" value="INTEGRAL MEMBRANE TRANSPORT PROTEIN"/>
    <property type="match status" value="1"/>
</dbReference>
<feature type="transmembrane region" description="Helical" evidence="12">
    <location>
        <begin position="335"/>
        <end position="353"/>
    </location>
</feature>
<comment type="subcellular location">
    <subcellularLocation>
        <location evidence="1">Cell membrane</location>
        <topology evidence="1">Multi-pass membrane protein</topology>
    </subcellularLocation>
</comment>
<comment type="caution">
    <text evidence="13">The sequence shown here is derived from an EMBL/GenBank/DDBJ whole genome shotgun (WGS) entry which is preliminary data.</text>
</comment>
<feature type="transmembrane region" description="Helical" evidence="12">
    <location>
        <begin position="270"/>
        <end position="298"/>
    </location>
</feature>
<dbReference type="NCBIfam" id="TIGR00813">
    <property type="entry name" value="sss"/>
    <property type="match status" value="1"/>
</dbReference>
<dbReference type="InterPro" id="IPR051163">
    <property type="entry name" value="Sodium:Solute_Symporter_SSF"/>
</dbReference>
<keyword evidence="6 12" id="KW-1133">Transmembrane helix</keyword>
<organism evidence="13 14">
    <name type="scientific">Mariniflexile soesokkakense</name>
    <dbReference type="NCBI Taxonomy" id="1343160"/>
    <lineage>
        <taxon>Bacteria</taxon>
        <taxon>Pseudomonadati</taxon>
        <taxon>Bacteroidota</taxon>
        <taxon>Flavobacteriia</taxon>
        <taxon>Flavobacteriales</taxon>
        <taxon>Flavobacteriaceae</taxon>
        <taxon>Mariniflexile</taxon>
    </lineage>
</organism>
<evidence type="ECO:0000256" key="11">
    <source>
        <dbReference type="RuleBase" id="RU362091"/>
    </source>
</evidence>
<feature type="transmembrane region" description="Helical" evidence="12">
    <location>
        <begin position="6"/>
        <end position="23"/>
    </location>
</feature>
<dbReference type="PANTHER" id="PTHR42985">
    <property type="entry name" value="SODIUM-COUPLED MONOCARBOXYLATE TRANSPORTER"/>
    <property type="match status" value="1"/>
</dbReference>
<feature type="transmembrane region" description="Helical" evidence="12">
    <location>
        <begin position="80"/>
        <end position="98"/>
    </location>
</feature>
<dbReference type="RefSeq" id="WP_346240912.1">
    <property type="nucleotide sequence ID" value="NZ_JAZHYP010000002.1"/>
</dbReference>
<name>A0ABV0ACV6_9FLAO</name>
<feature type="transmembrane region" description="Helical" evidence="12">
    <location>
        <begin position="413"/>
        <end position="437"/>
    </location>
</feature>